<feature type="chain" id="PRO_5040778558" description="Lipoprotein" evidence="1">
    <location>
        <begin position="23"/>
        <end position="275"/>
    </location>
</feature>
<proteinExistence type="predicted"/>
<evidence type="ECO:0000313" key="3">
    <source>
        <dbReference type="Proteomes" id="UP001149140"/>
    </source>
</evidence>
<evidence type="ECO:0000256" key="1">
    <source>
        <dbReference type="SAM" id="SignalP"/>
    </source>
</evidence>
<dbReference type="AlphaFoldDB" id="A0A9X3MQF9"/>
<protein>
    <recommendedName>
        <fullName evidence="4">Lipoprotein</fullName>
    </recommendedName>
</protein>
<dbReference type="Proteomes" id="UP001149140">
    <property type="component" value="Unassembled WGS sequence"/>
</dbReference>
<feature type="signal peptide" evidence="1">
    <location>
        <begin position="1"/>
        <end position="22"/>
    </location>
</feature>
<keyword evidence="3" id="KW-1185">Reference proteome</keyword>
<comment type="caution">
    <text evidence="2">The sequence shown here is derived from an EMBL/GenBank/DDBJ whole genome shotgun (WGS) entry which is preliminary data.</text>
</comment>
<dbReference type="EMBL" id="JAPDOD010000005">
    <property type="protein sequence ID" value="MDA0160450.1"/>
    <property type="molecule type" value="Genomic_DNA"/>
</dbReference>
<gene>
    <name evidence="2" type="ORF">OM076_09245</name>
</gene>
<organism evidence="2 3">
    <name type="scientific">Solirubrobacter ginsenosidimutans</name>
    <dbReference type="NCBI Taxonomy" id="490573"/>
    <lineage>
        <taxon>Bacteria</taxon>
        <taxon>Bacillati</taxon>
        <taxon>Actinomycetota</taxon>
        <taxon>Thermoleophilia</taxon>
        <taxon>Solirubrobacterales</taxon>
        <taxon>Solirubrobacteraceae</taxon>
        <taxon>Solirubrobacter</taxon>
    </lineage>
</organism>
<dbReference type="RefSeq" id="WP_270039288.1">
    <property type="nucleotide sequence ID" value="NZ_JAPDOD010000005.1"/>
</dbReference>
<evidence type="ECO:0008006" key="4">
    <source>
        <dbReference type="Google" id="ProtNLM"/>
    </source>
</evidence>
<reference evidence="2" key="1">
    <citation type="submission" date="2022-10" db="EMBL/GenBank/DDBJ databases">
        <title>The WGS of Solirubrobacter ginsenosidimutans DSM 21036.</title>
        <authorList>
            <person name="Jiang Z."/>
        </authorList>
    </citation>
    <scope>NUCLEOTIDE SEQUENCE</scope>
    <source>
        <strain evidence="2">DSM 21036</strain>
    </source>
</reference>
<keyword evidence="1" id="KW-0732">Signal</keyword>
<accession>A0A9X3MQF9</accession>
<dbReference type="PROSITE" id="PS51257">
    <property type="entry name" value="PROKAR_LIPOPROTEIN"/>
    <property type="match status" value="1"/>
</dbReference>
<sequence>MKRVRMLAGALCAGLLAGCGGAGERHDSPPVRAHDFGARTATGTNQWFPLKPGYQSVRLGAVNRGSRRLPHRRVYTVTDVSKVISGVHTVIALDQDFDGGQIGEQALDYLAEDERGNVWYLGSYTEAYEGGRFVNANDGWLDGVKGGKGGIYMPAEPKVGMPPYAQEHAPGDDPTIAKVVKSGVRTCVPFKCYSNVLVIEEGGSENKYFAPGVGGILTEPKSKGGEEETEKLINLTQLSPRGLAELSAEALKLDRHAASTVPDVFGTSQPAARLR</sequence>
<evidence type="ECO:0000313" key="2">
    <source>
        <dbReference type="EMBL" id="MDA0160450.1"/>
    </source>
</evidence>
<name>A0A9X3MQF9_9ACTN</name>